<organism evidence="1 2">
    <name type="scientific">Trifolium pratense</name>
    <name type="common">Red clover</name>
    <dbReference type="NCBI Taxonomy" id="57577"/>
    <lineage>
        <taxon>Eukaryota</taxon>
        <taxon>Viridiplantae</taxon>
        <taxon>Streptophyta</taxon>
        <taxon>Embryophyta</taxon>
        <taxon>Tracheophyta</taxon>
        <taxon>Spermatophyta</taxon>
        <taxon>Magnoliopsida</taxon>
        <taxon>eudicotyledons</taxon>
        <taxon>Gunneridae</taxon>
        <taxon>Pentapetalae</taxon>
        <taxon>rosids</taxon>
        <taxon>fabids</taxon>
        <taxon>Fabales</taxon>
        <taxon>Fabaceae</taxon>
        <taxon>Papilionoideae</taxon>
        <taxon>50 kb inversion clade</taxon>
        <taxon>NPAAA clade</taxon>
        <taxon>Hologalegina</taxon>
        <taxon>IRL clade</taxon>
        <taxon>Trifolieae</taxon>
        <taxon>Trifolium</taxon>
    </lineage>
</organism>
<evidence type="ECO:0000313" key="1">
    <source>
        <dbReference type="EMBL" id="CAJ2638723.1"/>
    </source>
</evidence>
<dbReference type="EMBL" id="CASHSV030000024">
    <property type="protein sequence ID" value="CAJ2638723.1"/>
    <property type="molecule type" value="Genomic_DNA"/>
</dbReference>
<keyword evidence="2" id="KW-1185">Reference proteome</keyword>
<protein>
    <submittedName>
        <fullName evidence="1">Uncharacterized protein</fullName>
    </submittedName>
</protein>
<dbReference type="Proteomes" id="UP001177021">
    <property type="component" value="Unassembled WGS sequence"/>
</dbReference>
<reference evidence="1" key="1">
    <citation type="submission" date="2023-10" db="EMBL/GenBank/DDBJ databases">
        <authorList>
            <person name="Rodriguez Cubillos JULIANA M."/>
            <person name="De Vega J."/>
        </authorList>
    </citation>
    <scope>NUCLEOTIDE SEQUENCE</scope>
</reference>
<name>A0ACB0J4S2_TRIPR</name>
<proteinExistence type="predicted"/>
<accession>A0ACB0J4S2</accession>
<comment type="caution">
    <text evidence="1">The sequence shown here is derived from an EMBL/GenBank/DDBJ whole genome shotgun (WGS) entry which is preliminary data.</text>
</comment>
<gene>
    <name evidence="1" type="ORF">MILVUS5_LOCUS8875</name>
</gene>
<sequence length="196" mass="23010">MFPELALMGKSKFVKSMMREVIIRKMKDLSFCHLMHKVDEQVTVGVTRRFSIAAFSNNDLKNSGTRAIFVFDKGELPEHIMDGLSSKFKLLKVLDFENSLLSSIPDNLWNLFHLRWSENARRYWMFEIFTKAVLLEAEQNVVQRAQNVETVKEVSIRRMRREFLDFDLVSATPHLRVLKYLVKLRLGLSNFEDDPH</sequence>
<evidence type="ECO:0000313" key="2">
    <source>
        <dbReference type="Proteomes" id="UP001177021"/>
    </source>
</evidence>